<dbReference type="SUPFAM" id="SSF56112">
    <property type="entry name" value="Protein kinase-like (PK-like)"/>
    <property type="match status" value="1"/>
</dbReference>
<keyword evidence="6" id="KW-0321">Glycogen metabolism</keyword>
<evidence type="ECO:0000256" key="6">
    <source>
        <dbReference type="ARBA" id="ARBA00022600"/>
    </source>
</evidence>
<accession>A0ABY2ISA7</accession>
<evidence type="ECO:0000256" key="7">
    <source>
        <dbReference type="ARBA" id="ARBA00022679"/>
    </source>
</evidence>
<keyword evidence="8" id="KW-0547">Nucleotide-binding</keyword>
<comment type="subunit">
    <text evidence="3">Monomer.</text>
</comment>
<keyword evidence="12" id="KW-0119">Carbohydrate metabolism</keyword>
<feature type="domain" description="Maltokinase N-terminal cap" evidence="15">
    <location>
        <begin position="50"/>
        <end position="137"/>
    </location>
</feature>
<evidence type="ECO:0000256" key="13">
    <source>
        <dbReference type="ARBA" id="ARBA00031251"/>
    </source>
</evidence>
<evidence type="ECO:0000256" key="2">
    <source>
        <dbReference type="ARBA" id="ARBA00006219"/>
    </source>
</evidence>
<evidence type="ECO:0000256" key="8">
    <source>
        <dbReference type="ARBA" id="ARBA00022741"/>
    </source>
</evidence>
<proteinExistence type="inferred from homology"/>
<comment type="caution">
    <text evidence="16">The sequence shown here is derived from an EMBL/GenBank/DDBJ whole genome shotgun (WGS) entry which is preliminary data.</text>
</comment>
<reference evidence="16 17" key="1">
    <citation type="submission" date="2019-03" db="EMBL/GenBank/DDBJ databases">
        <title>Genomics of glacier-inhabiting Cryobacterium strains.</title>
        <authorList>
            <person name="Liu Q."/>
            <person name="Xin Y.-H."/>
        </authorList>
    </citation>
    <scope>NUCLEOTIDE SEQUENCE [LARGE SCALE GENOMIC DNA]</scope>
    <source>
        <strain evidence="16 17">MDB1-5</strain>
    </source>
</reference>
<evidence type="ECO:0000256" key="9">
    <source>
        <dbReference type="ARBA" id="ARBA00022777"/>
    </source>
</evidence>
<evidence type="ECO:0000256" key="1">
    <source>
        <dbReference type="ARBA" id="ARBA00004964"/>
    </source>
</evidence>
<gene>
    <name evidence="16" type="ORF">E3O46_05935</name>
</gene>
<evidence type="ECO:0000256" key="14">
    <source>
        <dbReference type="ARBA" id="ARBA00049067"/>
    </source>
</evidence>
<dbReference type="Proteomes" id="UP000297604">
    <property type="component" value="Unassembled WGS sequence"/>
</dbReference>
<evidence type="ECO:0000256" key="5">
    <source>
        <dbReference type="ARBA" id="ARBA00013882"/>
    </source>
</evidence>
<keyword evidence="7" id="KW-0808">Transferase</keyword>
<name>A0ABY2ISA7_9MICO</name>
<dbReference type="EC" id="2.7.1.175" evidence="4"/>
<dbReference type="Pfam" id="PF18085">
    <property type="entry name" value="Mak_N_cap"/>
    <property type="match status" value="1"/>
</dbReference>
<evidence type="ECO:0000259" key="15">
    <source>
        <dbReference type="Pfam" id="PF18085"/>
    </source>
</evidence>
<comment type="catalytic activity">
    <reaction evidence="14">
        <text>D-maltose + ATP = alpha-maltose 1-phosphate + ADP + H(+)</text>
        <dbReference type="Rhea" id="RHEA:31915"/>
        <dbReference type="ChEBI" id="CHEBI:15378"/>
        <dbReference type="ChEBI" id="CHEBI:17306"/>
        <dbReference type="ChEBI" id="CHEBI:30616"/>
        <dbReference type="ChEBI" id="CHEBI:63576"/>
        <dbReference type="ChEBI" id="CHEBI:456216"/>
        <dbReference type="EC" id="2.7.1.175"/>
    </reaction>
</comment>
<comment type="similarity">
    <text evidence="2">Belongs to the aminoglycoside phosphotransferase family.</text>
</comment>
<keyword evidence="11" id="KW-0320">Glycogen biosynthesis</keyword>
<dbReference type="InterPro" id="IPR011009">
    <property type="entry name" value="Kinase-like_dom_sf"/>
</dbReference>
<comment type="pathway">
    <text evidence="1">Glycan biosynthesis; glycogen biosynthesis.</text>
</comment>
<protein>
    <recommendedName>
        <fullName evidence="5">Maltokinase</fullName>
        <ecNumber evidence="4">2.7.1.175</ecNumber>
    </recommendedName>
    <alternativeName>
        <fullName evidence="13">Maltose-1-phosphate synthase</fullName>
    </alternativeName>
</protein>
<keyword evidence="9" id="KW-0418">Kinase</keyword>
<keyword evidence="17" id="KW-1185">Reference proteome</keyword>
<sequence>MTVLPHEHRLGTGVSKLIRMSAGHTLPLAYAGGMTGNGLGSAVPEDVSSWAARQRWFADTGRPVALARVGGWSLPSGEPGVLIRTDCVVDAGDPRRTVYQLPVTEREVALPGGEAALITTLTGADGRRKFVYDAPADPAYARALLLLILRRGTSGPGADGCSVAEGETFPNGLAGGVPGGVPGDGVAPEGVEPTVVSSHVLRGEQSNTSIIYELAGPDGRALTPVICKVFRALHHGDNPDVTVQSALARAGSHFVPLPVGCIVGDWADPRAPGGTARGHLAFAQEFLPGVEDAWRVVLSAARRNEDFTARARSLGVATAAVHADLADAMPTAEPTAEVVGTVLDGLRARARRAIAEVPALDRYAPAIEAVFAAAAEVSWPRLQRIHGDLHLGQVLLVPGRGWVLVDFEGEPLTPLEDRTRVDVPWRDVAGMLRSFSYAAGTVAREAPERTGVVTGWAQACRRAFLAGYSERSGRSLGEQRPLLGAFELDKALYEVVYEKLNRPDWLPIPLAAIDALLAPVPVPVPVPAAVRESG</sequence>
<evidence type="ECO:0000256" key="12">
    <source>
        <dbReference type="ARBA" id="ARBA00023277"/>
    </source>
</evidence>
<evidence type="ECO:0000256" key="3">
    <source>
        <dbReference type="ARBA" id="ARBA00011245"/>
    </source>
</evidence>
<evidence type="ECO:0000313" key="16">
    <source>
        <dbReference type="EMBL" id="TFC21752.1"/>
    </source>
</evidence>
<dbReference type="Gene3D" id="3.90.1200.10">
    <property type="match status" value="1"/>
</dbReference>
<dbReference type="EMBL" id="SOFS01000015">
    <property type="protein sequence ID" value="TFC21752.1"/>
    <property type="molecule type" value="Genomic_DNA"/>
</dbReference>
<evidence type="ECO:0000256" key="11">
    <source>
        <dbReference type="ARBA" id="ARBA00023056"/>
    </source>
</evidence>
<keyword evidence="10" id="KW-0067">ATP-binding</keyword>
<evidence type="ECO:0000313" key="17">
    <source>
        <dbReference type="Proteomes" id="UP000297604"/>
    </source>
</evidence>
<evidence type="ECO:0000256" key="4">
    <source>
        <dbReference type="ARBA" id="ARBA00011962"/>
    </source>
</evidence>
<organism evidence="16 17">
    <name type="scientific">Cryobacterium glucosi</name>
    <dbReference type="NCBI Taxonomy" id="1259175"/>
    <lineage>
        <taxon>Bacteria</taxon>
        <taxon>Bacillati</taxon>
        <taxon>Actinomycetota</taxon>
        <taxon>Actinomycetes</taxon>
        <taxon>Micrococcales</taxon>
        <taxon>Microbacteriaceae</taxon>
        <taxon>Cryobacterium</taxon>
    </lineage>
</organism>
<evidence type="ECO:0000256" key="10">
    <source>
        <dbReference type="ARBA" id="ARBA00022840"/>
    </source>
</evidence>
<dbReference type="InterPro" id="IPR040999">
    <property type="entry name" value="Mak_N_cap"/>
</dbReference>